<proteinExistence type="inferred from homology"/>
<gene>
    <name evidence="4" type="primary">IQD20</name>
    <name evidence="4" type="ORF">AAHA92_01215</name>
</gene>
<dbReference type="GO" id="GO:0005516">
    <property type="term" value="F:calmodulin binding"/>
    <property type="evidence" value="ECO:0007669"/>
    <property type="project" value="UniProtKB-KW"/>
</dbReference>
<dbReference type="EMBL" id="JBEAFC010000001">
    <property type="protein sequence ID" value="KAL1569777.1"/>
    <property type="molecule type" value="Genomic_DNA"/>
</dbReference>
<comment type="caution">
    <text evidence="4">The sequence shown here is derived from an EMBL/GenBank/DDBJ whole genome shotgun (WGS) entry which is preliminary data.</text>
</comment>
<dbReference type="PROSITE" id="PS50096">
    <property type="entry name" value="IQ"/>
    <property type="match status" value="2"/>
</dbReference>
<evidence type="ECO:0000313" key="5">
    <source>
        <dbReference type="Proteomes" id="UP001567538"/>
    </source>
</evidence>
<dbReference type="Proteomes" id="UP001567538">
    <property type="component" value="Unassembled WGS sequence"/>
</dbReference>
<dbReference type="PANTHER" id="PTHR32295:SF108">
    <property type="entry name" value="PROTEIN IQ-DOMAIN 20"/>
    <property type="match status" value="1"/>
</dbReference>
<comment type="function">
    <text evidence="3">May be involved in cooperative interactions with calmodulins or calmodulin-like proteins. Recruits calmodulin proteins to microtubules, thus being a potential scaffold in cellular signaling and trafficking. May associate with nucleic acids and regulate gene expression at the transcriptional or post-transcriptional level.</text>
</comment>
<dbReference type="Gene3D" id="1.20.5.190">
    <property type="match status" value="1"/>
</dbReference>
<dbReference type="InterPro" id="IPR000048">
    <property type="entry name" value="IQ_motif_EF-hand-BS"/>
</dbReference>
<evidence type="ECO:0000256" key="3">
    <source>
        <dbReference type="ARBA" id="ARBA00045534"/>
    </source>
</evidence>
<protein>
    <submittedName>
        <fullName evidence="4">IQ-domain 7</fullName>
    </submittedName>
</protein>
<organism evidence="4 5">
    <name type="scientific">Salvia divinorum</name>
    <name type="common">Maria pastora</name>
    <name type="synonym">Diviner's sage</name>
    <dbReference type="NCBI Taxonomy" id="28513"/>
    <lineage>
        <taxon>Eukaryota</taxon>
        <taxon>Viridiplantae</taxon>
        <taxon>Streptophyta</taxon>
        <taxon>Embryophyta</taxon>
        <taxon>Tracheophyta</taxon>
        <taxon>Spermatophyta</taxon>
        <taxon>Magnoliopsida</taxon>
        <taxon>eudicotyledons</taxon>
        <taxon>Gunneridae</taxon>
        <taxon>Pentapetalae</taxon>
        <taxon>asterids</taxon>
        <taxon>lamiids</taxon>
        <taxon>Lamiales</taxon>
        <taxon>Lamiaceae</taxon>
        <taxon>Nepetoideae</taxon>
        <taxon>Mentheae</taxon>
        <taxon>Salviinae</taxon>
        <taxon>Salvia</taxon>
        <taxon>Salvia subgen. Calosphace</taxon>
    </lineage>
</organism>
<dbReference type="SUPFAM" id="SSF52540">
    <property type="entry name" value="P-loop containing nucleoside triphosphate hydrolases"/>
    <property type="match status" value="1"/>
</dbReference>
<dbReference type="InterPro" id="IPR027417">
    <property type="entry name" value="P-loop_NTPase"/>
</dbReference>
<dbReference type="Pfam" id="PF00612">
    <property type="entry name" value="IQ"/>
    <property type="match status" value="2"/>
</dbReference>
<keyword evidence="1" id="KW-0112">Calmodulin-binding</keyword>
<dbReference type="AlphaFoldDB" id="A0ABD1IN96"/>
<evidence type="ECO:0000256" key="1">
    <source>
        <dbReference type="ARBA" id="ARBA00022860"/>
    </source>
</evidence>
<name>A0ABD1IN96_SALDI</name>
<keyword evidence="5" id="KW-1185">Reference proteome</keyword>
<dbReference type="SMART" id="SM00015">
    <property type="entry name" value="IQ"/>
    <property type="match status" value="2"/>
</dbReference>
<evidence type="ECO:0000313" key="4">
    <source>
        <dbReference type="EMBL" id="KAL1569777.1"/>
    </source>
</evidence>
<reference evidence="4 5" key="1">
    <citation type="submission" date="2024-06" db="EMBL/GenBank/DDBJ databases">
        <title>A chromosome level genome sequence of Diviner's sage (Salvia divinorum).</title>
        <authorList>
            <person name="Ford S.A."/>
            <person name="Ro D.-K."/>
            <person name="Ness R.W."/>
            <person name="Phillips M.A."/>
        </authorList>
    </citation>
    <scope>NUCLEOTIDE SEQUENCE [LARGE SCALE GENOMIC DNA]</scope>
    <source>
        <strain evidence="4">SAF-2024a</strain>
        <tissue evidence="4">Leaf</tissue>
    </source>
</reference>
<dbReference type="CDD" id="cd23767">
    <property type="entry name" value="IQCD"/>
    <property type="match status" value="1"/>
</dbReference>
<dbReference type="PANTHER" id="PTHR32295">
    <property type="entry name" value="IQ-DOMAIN 5-RELATED"/>
    <property type="match status" value="1"/>
</dbReference>
<accession>A0ABD1IN96</accession>
<evidence type="ECO:0000256" key="2">
    <source>
        <dbReference type="ARBA" id="ARBA00024341"/>
    </source>
</evidence>
<comment type="similarity">
    <text evidence="2">Belongs to the IQD family.</text>
</comment>
<sequence length="131" mass="14910">MLQSKDHPRWRAIPRKLFRSSPSRRHSKDDAVIVLHTNNGNFSQELNSSPQEENAGSDFLSKEDMAAIAIQSCFRGHLARRAYKALRSLVKLQALVRGVIVRRQARIALDCMHALARLQITVRARQLLLNT</sequence>